<protein>
    <submittedName>
        <fullName evidence="2">Uncharacterized protein</fullName>
    </submittedName>
</protein>
<evidence type="ECO:0000256" key="1">
    <source>
        <dbReference type="SAM" id="MobiDB-lite"/>
    </source>
</evidence>
<dbReference type="AlphaFoldDB" id="A0A2S0PDD1"/>
<sequence length="60" mass="6544">MHQQSHVPPPGGQEGSVILDVGSASGPEWVPTRDDSDCNPWRQDSNEAGRRVVVLRGLHE</sequence>
<proteinExistence type="predicted"/>
<dbReference type="EMBL" id="CP028519">
    <property type="protein sequence ID" value="AVY95394.1"/>
    <property type="molecule type" value="Genomic_DNA"/>
</dbReference>
<keyword evidence="3" id="KW-1185">Reference proteome</keyword>
<name>A0A2S0PDD1_9NEIS</name>
<evidence type="ECO:0000313" key="3">
    <source>
        <dbReference type="Proteomes" id="UP000244173"/>
    </source>
</evidence>
<gene>
    <name evidence="2" type="ORF">DAI18_16090</name>
</gene>
<dbReference type="Proteomes" id="UP000244173">
    <property type="component" value="Chromosome"/>
</dbReference>
<evidence type="ECO:0000313" key="2">
    <source>
        <dbReference type="EMBL" id="AVY95394.1"/>
    </source>
</evidence>
<dbReference type="KEGG" id="maer:DAI18_16090"/>
<reference evidence="2 3" key="1">
    <citation type="submission" date="2018-04" db="EMBL/GenBank/DDBJ databases">
        <title>Denitrifier Microvirgula.</title>
        <authorList>
            <person name="Anderson E."/>
            <person name="Jang J."/>
            <person name="Ishii S."/>
        </authorList>
    </citation>
    <scope>NUCLEOTIDE SEQUENCE [LARGE SCALE GENOMIC DNA]</scope>
    <source>
        <strain evidence="2 3">BE2.4</strain>
    </source>
</reference>
<feature type="region of interest" description="Disordered" evidence="1">
    <location>
        <begin position="1"/>
        <end position="47"/>
    </location>
</feature>
<accession>A0A2S0PDD1</accession>
<organism evidence="2 3">
    <name type="scientific">Microvirgula aerodenitrificans</name>
    <dbReference type="NCBI Taxonomy" id="57480"/>
    <lineage>
        <taxon>Bacteria</taxon>
        <taxon>Pseudomonadati</taxon>
        <taxon>Pseudomonadota</taxon>
        <taxon>Betaproteobacteria</taxon>
        <taxon>Neisseriales</taxon>
        <taxon>Aquaspirillaceae</taxon>
        <taxon>Microvirgula</taxon>
    </lineage>
</organism>